<dbReference type="PANTHER" id="PTHR43731">
    <property type="entry name" value="RHOMBOID PROTEASE"/>
    <property type="match status" value="1"/>
</dbReference>
<feature type="transmembrane region" description="Helical" evidence="7">
    <location>
        <begin position="246"/>
        <end position="265"/>
    </location>
</feature>
<feature type="transmembrane region" description="Helical" evidence="7">
    <location>
        <begin position="218"/>
        <end position="240"/>
    </location>
</feature>
<dbReference type="EMBL" id="FNHS01000011">
    <property type="protein sequence ID" value="SDN77373.1"/>
    <property type="molecule type" value="Genomic_DNA"/>
</dbReference>
<evidence type="ECO:0000256" key="3">
    <source>
        <dbReference type="ARBA" id="ARBA00022692"/>
    </source>
</evidence>
<evidence type="ECO:0000313" key="10">
    <source>
        <dbReference type="Proteomes" id="UP000198704"/>
    </source>
</evidence>
<feature type="transmembrane region" description="Helical" evidence="7">
    <location>
        <begin position="165"/>
        <end position="186"/>
    </location>
</feature>
<dbReference type="Gene3D" id="1.20.1540.10">
    <property type="entry name" value="Rhomboid-like"/>
    <property type="match status" value="1"/>
</dbReference>
<keyword evidence="6 7" id="KW-0472">Membrane</keyword>
<comment type="similarity">
    <text evidence="2">Belongs to the peptidase S54 family.</text>
</comment>
<gene>
    <name evidence="9" type="ORF">SAMN05216360_11152</name>
</gene>
<dbReference type="InterPro" id="IPR050925">
    <property type="entry name" value="Rhomboid_protease_S54"/>
</dbReference>
<evidence type="ECO:0000259" key="8">
    <source>
        <dbReference type="Pfam" id="PF01694"/>
    </source>
</evidence>
<evidence type="ECO:0000256" key="4">
    <source>
        <dbReference type="ARBA" id="ARBA00022801"/>
    </source>
</evidence>
<comment type="subcellular location">
    <subcellularLocation>
        <location evidence="1">Membrane</location>
        <topology evidence="1">Multi-pass membrane protein</topology>
    </subcellularLocation>
</comment>
<evidence type="ECO:0000256" key="7">
    <source>
        <dbReference type="SAM" id="Phobius"/>
    </source>
</evidence>
<reference evidence="10" key="1">
    <citation type="submission" date="2016-10" db="EMBL/GenBank/DDBJ databases">
        <authorList>
            <person name="Varghese N."/>
            <person name="Submissions S."/>
        </authorList>
    </citation>
    <scope>NUCLEOTIDE SEQUENCE [LARGE SCALE GENOMIC DNA]</scope>
    <source>
        <strain evidence="10">BL47</strain>
    </source>
</reference>
<protein>
    <submittedName>
        <fullName evidence="9">Rhomboid family protein</fullName>
    </submittedName>
</protein>
<sequence>MDASPEFPRQSRVPVFNLPGVVTLSIGLLLAIQAVREFLLPDTWDISLVLDLALVPARWTLWFDPGQATEVIRAAGDSGDPSLQAAREAFARYIAGEHALQPWTLATYALLHGSWMHVIFNSVWLAAFGSPVARRCGPWRYGVLALAGTVAGGLLHVLVDPLSAGPLVGASAGISALMAAAARFVFQPPVSGYGGPPWQLPPHRPVETIPELLRNRTAVSFLAIWLVTNLLFGLISMPLVGESAAIAWDAHLGGFIVGFLLFPFLDPRETVKA</sequence>
<organism evidence="9 10">
    <name type="scientific">Methylobacterium phyllostachyos</name>
    <dbReference type="NCBI Taxonomy" id="582672"/>
    <lineage>
        <taxon>Bacteria</taxon>
        <taxon>Pseudomonadati</taxon>
        <taxon>Pseudomonadota</taxon>
        <taxon>Alphaproteobacteria</taxon>
        <taxon>Hyphomicrobiales</taxon>
        <taxon>Methylobacteriaceae</taxon>
        <taxon>Methylobacterium</taxon>
    </lineage>
</organism>
<dbReference type="Proteomes" id="UP000198704">
    <property type="component" value="Unassembled WGS sequence"/>
</dbReference>
<dbReference type="Pfam" id="PF01694">
    <property type="entry name" value="Rhomboid"/>
    <property type="match status" value="1"/>
</dbReference>
<evidence type="ECO:0000256" key="2">
    <source>
        <dbReference type="ARBA" id="ARBA00009045"/>
    </source>
</evidence>
<feature type="transmembrane region" description="Helical" evidence="7">
    <location>
        <begin position="15"/>
        <end position="35"/>
    </location>
</feature>
<evidence type="ECO:0000313" key="9">
    <source>
        <dbReference type="EMBL" id="SDN77373.1"/>
    </source>
</evidence>
<dbReference type="GO" id="GO:0004252">
    <property type="term" value="F:serine-type endopeptidase activity"/>
    <property type="evidence" value="ECO:0007669"/>
    <property type="project" value="InterPro"/>
</dbReference>
<name>A0A1H0E4Z1_9HYPH</name>
<dbReference type="AlphaFoldDB" id="A0A1H0E4Z1"/>
<keyword evidence="5 7" id="KW-1133">Transmembrane helix</keyword>
<evidence type="ECO:0000256" key="6">
    <source>
        <dbReference type="ARBA" id="ARBA00023136"/>
    </source>
</evidence>
<keyword evidence="10" id="KW-1185">Reference proteome</keyword>
<feature type="domain" description="Peptidase S54 rhomboid" evidence="8">
    <location>
        <begin position="101"/>
        <end position="262"/>
    </location>
</feature>
<feature type="transmembrane region" description="Helical" evidence="7">
    <location>
        <begin position="105"/>
        <end position="127"/>
    </location>
</feature>
<dbReference type="OrthoDB" id="9797190at2"/>
<evidence type="ECO:0000256" key="1">
    <source>
        <dbReference type="ARBA" id="ARBA00004141"/>
    </source>
</evidence>
<keyword evidence="4" id="KW-0378">Hydrolase</keyword>
<evidence type="ECO:0000256" key="5">
    <source>
        <dbReference type="ARBA" id="ARBA00022989"/>
    </source>
</evidence>
<dbReference type="PANTHER" id="PTHR43731:SF14">
    <property type="entry name" value="PRESENILIN-ASSOCIATED RHOMBOID-LIKE PROTEIN, MITOCHONDRIAL"/>
    <property type="match status" value="1"/>
</dbReference>
<keyword evidence="3 7" id="KW-0812">Transmembrane</keyword>
<dbReference type="GO" id="GO:0016020">
    <property type="term" value="C:membrane"/>
    <property type="evidence" value="ECO:0007669"/>
    <property type="project" value="UniProtKB-SubCell"/>
</dbReference>
<dbReference type="InterPro" id="IPR022764">
    <property type="entry name" value="Peptidase_S54_rhomboid_dom"/>
</dbReference>
<dbReference type="SUPFAM" id="SSF144091">
    <property type="entry name" value="Rhomboid-like"/>
    <property type="match status" value="1"/>
</dbReference>
<dbReference type="RefSeq" id="WP_091718163.1">
    <property type="nucleotide sequence ID" value="NZ_FNHS01000011.1"/>
</dbReference>
<dbReference type="InterPro" id="IPR035952">
    <property type="entry name" value="Rhomboid-like_sf"/>
</dbReference>
<dbReference type="STRING" id="582672.SAMN05216360_11152"/>
<proteinExistence type="inferred from homology"/>
<accession>A0A1H0E4Z1</accession>
<feature type="transmembrane region" description="Helical" evidence="7">
    <location>
        <begin position="139"/>
        <end position="159"/>
    </location>
</feature>